<keyword evidence="1" id="KW-0472">Membrane</keyword>
<feature type="transmembrane region" description="Helical" evidence="1">
    <location>
        <begin position="310"/>
        <end position="326"/>
    </location>
</feature>
<evidence type="ECO:0000313" key="3">
    <source>
        <dbReference type="EMBL" id="MCR2746954.1"/>
    </source>
</evidence>
<reference evidence="3" key="1">
    <citation type="submission" date="2022-07" db="EMBL/GenBank/DDBJ databases">
        <authorList>
            <person name="Xamxidin M."/>
        </authorList>
    </citation>
    <scope>NUCLEOTIDE SEQUENCE</scope>
    <source>
        <strain evidence="3">YS8-69</strain>
    </source>
</reference>
<feature type="transmembrane region" description="Helical" evidence="1">
    <location>
        <begin position="7"/>
        <end position="25"/>
    </location>
</feature>
<keyword evidence="3" id="KW-0012">Acyltransferase</keyword>
<dbReference type="GO" id="GO:0016746">
    <property type="term" value="F:acyltransferase activity"/>
    <property type="evidence" value="ECO:0007669"/>
    <property type="project" value="UniProtKB-KW"/>
</dbReference>
<dbReference type="PANTHER" id="PTHR23028:SF53">
    <property type="entry name" value="ACYL_TRANSF_3 DOMAIN-CONTAINING PROTEIN"/>
    <property type="match status" value="1"/>
</dbReference>
<dbReference type="EMBL" id="JANKHG010000017">
    <property type="protein sequence ID" value="MCR2746954.1"/>
    <property type="molecule type" value="Genomic_DNA"/>
</dbReference>
<feature type="transmembrane region" description="Helical" evidence="1">
    <location>
        <begin position="346"/>
        <end position="365"/>
    </location>
</feature>
<keyword evidence="4" id="KW-1185">Reference proteome</keyword>
<evidence type="ECO:0000256" key="1">
    <source>
        <dbReference type="SAM" id="Phobius"/>
    </source>
</evidence>
<dbReference type="Pfam" id="PF01757">
    <property type="entry name" value="Acyl_transf_3"/>
    <property type="match status" value="1"/>
</dbReference>
<dbReference type="InterPro" id="IPR050879">
    <property type="entry name" value="Acyltransferase_3"/>
</dbReference>
<comment type="caution">
    <text evidence="3">The sequence shown here is derived from an EMBL/GenBank/DDBJ whole genome shotgun (WGS) entry which is preliminary data.</text>
</comment>
<feature type="transmembrane region" description="Helical" evidence="1">
    <location>
        <begin position="162"/>
        <end position="181"/>
    </location>
</feature>
<feature type="transmembrane region" description="Helical" evidence="1">
    <location>
        <begin position="187"/>
        <end position="209"/>
    </location>
</feature>
<feature type="transmembrane region" description="Helical" evidence="1">
    <location>
        <begin position="271"/>
        <end position="290"/>
    </location>
</feature>
<dbReference type="RefSeq" id="WP_257512160.1">
    <property type="nucleotide sequence ID" value="NZ_JANKHG010000017.1"/>
</dbReference>
<keyword evidence="3" id="KW-0808">Transferase</keyword>
<dbReference type="Proteomes" id="UP001165267">
    <property type="component" value="Unassembled WGS sequence"/>
</dbReference>
<feature type="domain" description="Acyltransferase 3" evidence="2">
    <location>
        <begin position="6"/>
        <end position="323"/>
    </location>
</feature>
<keyword evidence="1" id="KW-1133">Transmembrane helix</keyword>
<dbReference type="PANTHER" id="PTHR23028">
    <property type="entry name" value="ACETYLTRANSFERASE"/>
    <property type="match status" value="1"/>
</dbReference>
<name>A0ABT1XIF0_9BURK</name>
<evidence type="ECO:0000313" key="4">
    <source>
        <dbReference type="Proteomes" id="UP001165267"/>
    </source>
</evidence>
<keyword evidence="1" id="KW-0812">Transmembrane</keyword>
<feature type="transmembrane region" description="Helical" evidence="1">
    <location>
        <begin position="72"/>
        <end position="91"/>
    </location>
</feature>
<feature type="transmembrane region" description="Helical" evidence="1">
    <location>
        <begin position="221"/>
        <end position="240"/>
    </location>
</feature>
<feature type="transmembrane region" description="Helical" evidence="1">
    <location>
        <begin position="246"/>
        <end position="264"/>
    </location>
</feature>
<organism evidence="3 4">
    <name type="scientific">Limnobacter parvus</name>
    <dbReference type="NCBI Taxonomy" id="2939690"/>
    <lineage>
        <taxon>Bacteria</taxon>
        <taxon>Pseudomonadati</taxon>
        <taxon>Pseudomonadota</taxon>
        <taxon>Betaproteobacteria</taxon>
        <taxon>Burkholderiales</taxon>
        <taxon>Burkholderiaceae</taxon>
        <taxon>Limnobacter</taxon>
    </lineage>
</organism>
<evidence type="ECO:0000259" key="2">
    <source>
        <dbReference type="Pfam" id="PF01757"/>
    </source>
</evidence>
<accession>A0ABT1XIF0</accession>
<gene>
    <name evidence="3" type="ORF">NSP04_09865</name>
</gene>
<feature type="transmembrane region" description="Helical" evidence="1">
    <location>
        <begin position="31"/>
        <end position="51"/>
    </location>
</feature>
<proteinExistence type="predicted"/>
<sequence length="669" mass="76402">MDYRREIDGLRALAVLPVILFHAGFETFSGGFVGVDVFFVISGYLITTIIITELDANRFSLVNFYERRARRILPVMFLVMLVCIPFAWIILPAAELTNFSKSLAAVPLFVSNFFFWGAGGYFETAAELKPLLHTWSLAVEEQYYVLFPLFLMFFWRRGKRRLLTLLGVFFIASLALAQWGVYAKPTAAFFLLLTRGWELLIGAFAAFYLSNMDDKTPNHNFHEIAGSFGLLLIFYSVFFYNKATSFPGFYALVPTIGTLLIIVFARQGTIVANLIGNKIFVGIGLVSYSAYLWHQPVFAFVRYVNPQVDYIFRLLLILFVFFLSYFSWKYVENLFRSKLYLDRKSIFIFSSLTGGLFVLFGLFTAKIDFRPEDTMAKELSRSPAIFFSNSDERKFIKARIKYETENPHTIVIGSSRVMQIGSEFTKSRTLNLSVSGASIEDIVAIWEMSSDKFNPTTFLIGADPWIFNSNSGQDRWKTLGSEYNKALVDLNMKAENQPDTEKETLLFNEKIVNLYNSINISDIRSSDDSPSLIDKVRKDGSRVYNTLYANKSQVEVERGALSFLNYGMSNYIYSDEAKITLDALIKKIASHQQVVLVLTPYHPILYKQMKNENQPFLLIEEIFKKISSNHGIKIIGSYNPETVGCTSEEFFDGMHPKDSCIEKILLQLH</sequence>
<protein>
    <submittedName>
        <fullName evidence="3">Acyltransferase</fullName>
    </submittedName>
</protein>
<dbReference type="InterPro" id="IPR002656">
    <property type="entry name" value="Acyl_transf_3_dom"/>
</dbReference>
<feature type="transmembrane region" description="Helical" evidence="1">
    <location>
        <begin position="103"/>
        <end position="122"/>
    </location>
</feature>